<accession>A0ABT6RFQ2</accession>
<organism evidence="1 2">
    <name type="scientific">Pinibacter soli</name>
    <dbReference type="NCBI Taxonomy" id="3044211"/>
    <lineage>
        <taxon>Bacteria</taxon>
        <taxon>Pseudomonadati</taxon>
        <taxon>Bacteroidota</taxon>
        <taxon>Chitinophagia</taxon>
        <taxon>Chitinophagales</taxon>
        <taxon>Chitinophagaceae</taxon>
        <taxon>Pinibacter</taxon>
    </lineage>
</organism>
<sequence>MKNIIPLLSLLTILLSSCDEPVKTKLPTILHADSGTDMLSTTVIEEELEDCTKSIAKYEELIDKTLGGDAEAMKKLSRTKEKIEGQLEELEEWSANFAGKQAQQFAALQKKFQSVSSRIH</sequence>
<gene>
    <name evidence="1" type="ORF">QJ048_16520</name>
</gene>
<protein>
    <submittedName>
        <fullName evidence="1">Uncharacterized protein</fullName>
    </submittedName>
</protein>
<dbReference type="RefSeq" id="WP_282335509.1">
    <property type="nucleotide sequence ID" value="NZ_JASBRG010000007.1"/>
</dbReference>
<evidence type="ECO:0000313" key="2">
    <source>
        <dbReference type="Proteomes" id="UP001226434"/>
    </source>
</evidence>
<dbReference type="EMBL" id="JASBRG010000007">
    <property type="protein sequence ID" value="MDI3321401.1"/>
    <property type="molecule type" value="Genomic_DNA"/>
</dbReference>
<comment type="caution">
    <text evidence="1">The sequence shown here is derived from an EMBL/GenBank/DDBJ whole genome shotgun (WGS) entry which is preliminary data.</text>
</comment>
<name>A0ABT6RFQ2_9BACT</name>
<keyword evidence="2" id="KW-1185">Reference proteome</keyword>
<proteinExistence type="predicted"/>
<dbReference type="PROSITE" id="PS51257">
    <property type="entry name" value="PROKAR_LIPOPROTEIN"/>
    <property type="match status" value="1"/>
</dbReference>
<dbReference type="Proteomes" id="UP001226434">
    <property type="component" value="Unassembled WGS sequence"/>
</dbReference>
<reference evidence="1 2" key="1">
    <citation type="submission" date="2023-05" db="EMBL/GenBank/DDBJ databases">
        <title>Genome sequence of Pinibacter sp. MAH-24.</title>
        <authorList>
            <person name="Huq M.A."/>
        </authorList>
    </citation>
    <scope>NUCLEOTIDE SEQUENCE [LARGE SCALE GENOMIC DNA]</scope>
    <source>
        <strain evidence="1 2">MAH-24</strain>
    </source>
</reference>
<evidence type="ECO:0000313" key="1">
    <source>
        <dbReference type="EMBL" id="MDI3321401.1"/>
    </source>
</evidence>